<dbReference type="HAMAP" id="MF_00183">
    <property type="entry name" value="DXP_reductoisom"/>
    <property type="match status" value="1"/>
</dbReference>
<feature type="binding site" evidence="9">
    <location>
        <position position="128"/>
    </location>
    <ligand>
        <name>NADPH</name>
        <dbReference type="ChEBI" id="CHEBI:57783"/>
    </ligand>
</feature>
<dbReference type="PIRSF" id="PIRSF006205">
    <property type="entry name" value="Dxp_reductismrs"/>
    <property type="match status" value="1"/>
</dbReference>
<feature type="binding site" evidence="9">
    <location>
        <position position="152"/>
    </location>
    <ligand>
        <name>Mn(2+)</name>
        <dbReference type="ChEBI" id="CHEBI:29035"/>
    </ligand>
</feature>
<dbReference type="NCBIfam" id="TIGR00243">
    <property type="entry name" value="Dxr"/>
    <property type="match status" value="1"/>
</dbReference>
<dbReference type="EMBL" id="DVHI01000034">
    <property type="protein sequence ID" value="HIR62430.1"/>
    <property type="molecule type" value="Genomic_DNA"/>
</dbReference>
<evidence type="ECO:0000256" key="2">
    <source>
        <dbReference type="ARBA" id="ARBA00006825"/>
    </source>
</evidence>
<dbReference type="Gene3D" id="1.10.1740.10">
    <property type="match status" value="1"/>
</dbReference>
<dbReference type="InterPro" id="IPR003821">
    <property type="entry name" value="DXP_reductoisomerase"/>
</dbReference>
<dbReference type="Pfam" id="PF08436">
    <property type="entry name" value="DXP_redisom_C"/>
    <property type="match status" value="1"/>
</dbReference>
<feature type="binding site" evidence="9">
    <location>
        <position position="154"/>
    </location>
    <ligand>
        <name>1-deoxy-D-xylulose 5-phosphate</name>
        <dbReference type="ChEBI" id="CHEBI:57792"/>
    </ligand>
</feature>
<comment type="caution">
    <text evidence="13">The sequence shown here is derived from an EMBL/GenBank/DDBJ whole genome shotgun (WGS) entry which is preliminary data.</text>
</comment>
<dbReference type="GO" id="GO:0030604">
    <property type="term" value="F:1-deoxy-D-xylulose-5-phosphate reductoisomerase activity"/>
    <property type="evidence" value="ECO:0007669"/>
    <property type="project" value="UniProtKB-UniRule"/>
</dbReference>
<dbReference type="InterPro" id="IPR026877">
    <property type="entry name" value="DXPR_C"/>
</dbReference>
<feature type="binding site" evidence="9">
    <location>
        <position position="200"/>
    </location>
    <ligand>
        <name>1-deoxy-D-xylulose 5-phosphate</name>
        <dbReference type="ChEBI" id="CHEBI:57792"/>
    </ligand>
</feature>
<keyword evidence="3 9" id="KW-0479">Metal-binding</keyword>
<evidence type="ECO:0000256" key="5">
    <source>
        <dbReference type="ARBA" id="ARBA00023002"/>
    </source>
</evidence>
<feature type="binding site" evidence="9">
    <location>
        <position position="15"/>
    </location>
    <ligand>
        <name>NADPH</name>
        <dbReference type="ChEBI" id="CHEBI:57783"/>
    </ligand>
</feature>
<evidence type="ECO:0000256" key="4">
    <source>
        <dbReference type="ARBA" id="ARBA00022857"/>
    </source>
</evidence>
<feature type="binding site" evidence="9">
    <location>
        <position position="177"/>
    </location>
    <ligand>
        <name>1-deoxy-D-xylulose 5-phosphate</name>
        <dbReference type="ChEBI" id="CHEBI:57792"/>
    </ligand>
</feature>
<evidence type="ECO:0000313" key="13">
    <source>
        <dbReference type="EMBL" id="HIR62430.1"/>
    </source>
</evidence>
<dbReference type="GO" id="GO:0030145">
    <property type="term" value="F:manganese ion binding"/>
    <property type="evidence" value="ECO:0007669"/>
    <property type="project" value="TreeGrafter"/>
</dbReference>
<feature type="binding site" evidence="9">
    <location>
        <position position="154"/>
    </location>
    <ligand>
        <name>Mn(2+)</name>
        <dbReference type="ChEBI" id="CHEBI:29035"/>
    </ligand>
</feature>
<comment type="cofactor">
    <cofactor evidence="9">
        <name>Mg(2+)</name>
        <dbReference type="ChEBI" id="CHEBI:18420"/>
    </cofactor>
    <cofactor evidence="9">
        <name>Mn(2+)</name>
        <dbReference type="ChEBI" id="CHEBI:29035"/>
    </cofactor>
</comment>
<feature type="binding site" evidence="9">
    <location>
        <position position="222"/>
    </location>
    <ligand>
        <name>1-deoxy-D-xylulose 5-phosphate</name>
        <dbReference type="ChEBI" id="CHEBI:57792"/>
    </ligand>
</feature>
<feature type="binding site" evidence="9">
    <location>
        <position position="219"/>
    </location>
    <ligand>
        <name>1-deoxy-D-xylulose 5-phosphate</name>
        <dbReference type="ChEBI" id="CHEBI:57792"/>
    </ligand>
</feature>
<comment type="function">
    <text evidence="9">Catalyzes the NADPH-dependent rearrangement and reduction of 1-deoxy-D-xylulose-5-phosphate (DXP) to 2-C-methyl-D-erythritol 4-phosphate (MEP).</text>
</comment>
<dbReference type="PANTHER" id="PTHR30525:SF0">
    <property type="entry name" value="1-DEOXY-D-XYLULOSE 5-PHOSPHATE REDUCTOISOMERASE, CHLOROPLASTIC"/>
    <property type="match status" value="1"/>
</dbReference>
<evidence type="ECO:0000256" key="3">
    <source>
        <dbReference type="ARBA" id="ARBA00022723"/>
    </source>
</evidence>
<dbReference type="SUPFAM" id="SSF55347">
    <property type="entry name" value="Glyceraldehyde-3-phosphate dehydrogenase-like, C-terminal domain"/>
    <property type="match status" value="1"/>
</dbReference>
<dbReference type="NCBIfam" id="NF009114">
    <property type="entry name" value="PRK12464.1"/>
    <property type="match status" value="1"/>
</dbReference>
<feature type="binding site" evidence="9">
    <location>
        <position position="213"/>
    </location>
    <ligand>
        <name>1-deoxy-D-xylulose 5-phosphate</name>
        <dbReference type="ChEBI" id="CHEBI:57792"/>
    </ligand>
</feature>
<sequence>MMEKRRLAILGSTGSIGVQALDVVREHRELFDIRLLTANNNSHLLIQQAIEFDAACAIIANEDLYTEVSEALTPHGINVFAGMDSIVDAMSTADSIDLVLSAMVGFCGLEPTLAALRSGKAVAIANKEPLVAAGKIVMQTAREHNAAIIPVDSEHSAIFQSLQGEHSPIERIFLTASGGPFLRTPASELENVTVSEAVNHPRWKMGRKITVDSSTLMNKGFEIIEACWLFGVDISQITVVIHPQSVIHSMVEFQDGAVIGQMSLPDMRLPIQYALTYPERLHLDIPRIDFYKLGGFTFSEPDLNKFPCLGIAIEAMKKGGNIPCAMNAANEVAVAAFLDERIRFTDIPAVVSRSIEKCSFIKDPDLNAVLDTDKAVREYASNLITKR</sequence>
<feature type="domain" description="DXP reductoisomerase C-terminal" evidence="12">
    <location>
        <begin position="262"/>
        <end position="379"/>
    </location>
</feature>
<feature type="binding site" evidence="9">
    <location>
        <position position="127"/>
    </location>
    <ligand>
        <name>1-deoxy-D-xylulose 5-phosphate</name>
        <dbReference type="ChEBI" id="CHEBI:57792"/>
    </ligand>
</feature>
<evidence type="ECO:0000313" key="14">
    <source>
        <dbReference type="Proteomes" id="UP000886744"/>
    </source>
</evidence>
<keyword evidence="6 9" id="KW-0464">Manganese</keyword>
<dbReference type="Gene3D" id="3.40.50.720">
    <property type="entry name" value="NAD(P)-binding Rossmann-like Domain"/>
    <property type="match status" value="1"/>
</dbReference>
<feature type="binding site" evidence="9">
    <location>
        <position position="13"/>
    </location>
    <ligand>
        <name>NADPH</name>
        <dbReference type="ChEBI" id="CHEBI:57783"/>
    </ligand>
</feature>
<organism evidence="13 14">
    <name type="scientific">Candidatus Coprenecus avistercoris</name>
    <dbReference type="NCBI Taxonomy" id="2840730"/>
    <lineage>
        <taxon>Bacteria</taxon>
        <taxon>Pseudomonadati</taxon>
        <taxon>Bacteroidota</taxon>
        <taxon>Bacteroidia</taxon>
        <taxon>Bacteroidales</taxon>
        <taxon>Rikenellaceae</taxon>
        <taxon>Rikenellaceae incertae sedis</taxon>
        <taxon>Candidatus Coprenecus</taxon>
    </lineage>
</organism>
<evidence type="ECO:0000256" key="7">
    <source>
        <dbReference type="ARBA" id="ARBA00023229"/>
    </source>
</evidence>
<feature type="binding site" evidence="9">
    <location>
        <position position="41"/>
    </location>
    <ligand>
        <name>NADPH</name>
        <dbReference type="ChEBI" id="CHEBI:57783"/>
    </ligand>
</feature>
<feature type="binding site" evidence="9">
    <location>
        <position position="126"/>
    </location>
    <ligand>
        <name>NADPH</name>
        <dbReference type="ChEBI" id="CHEBI:57783"/>
    </ligand>
</feature>
<feature type="binding site" evidence="9">
    <location>
        <position position="206"/>
    </location>
    <ligand>
        <name>NADPH</name>
        <dbReference type="ChEBI" id="CHEBI:57783"/>
    </ligand>
</feature>
<feature type="binding site" evidence="9">
    <location>
        <position position="222"/>
    </location>
    <ligand>
        <name>Mn(2+)</name>
        <dbReference type="ChEBI" id="CHEBI:29035"/>
    </ligand>
</feature>
<dbReference type="AlphaFoldDB" id="A0A9D1E072"/>
<dbReference type="GO" id="GO:0051484">
    <property type="term" value="P:isopentenyl diphosphate biosynthetic process, methylerythritol 4-phosphate pathway involved in terpenoid biosynthetic process"/>
    <property type="evidence" value="ECO:0007669"/>
    <property type="project" value="UniProtKB-ARBA"/>
</dbReference>
<evidence type="ECO:0000259" key="10">
    <source>
        <dbReference type="Pfam" id="PF02670"/>
    </source>
</evidence>
<feature type="binding site" evidence="9">
    <location>
        <position position="153"/>
    </location>
    <ligand>
        <name>1-deoxy-D-xylulose 5-phosphate</name>
        <dbReference type="ChEBI" id="CHEBI:57792"/>
    </ligand>
</feature>
<dbReference type="SUPFAM" id="SSF69055">
    <property type="entry name" value="1-deoxy-D-xylulose-5-phosphate reductoisomerase, C-terminal domain"/>
    <property type="match status" value="1"/>
</dbReference>
<keyword evidence="9" id="KW-0460">Magnesium</keyword>
<dbReference type="InterPro" id="IPR013644">
    <property type="entry name" value="DXP_reductoisomerase_C"/>
</dbReference>
<feature type="binding site" evidence="9">
    <location>
        <position position="14"/>
    </location>
    <ligand>
        <name>NADPH</name>
        <dbReference type="ChEBI" id="CHEBI:57783"/>
    </ligand>
</feature>
<feature type="binding site" evidence="9">
    <location>
        <position position="218"/>
    </location>
    <ligand>
        <name>1-deoxy-D-xylulose 5-phosphate</name>
        <dbReference type="ChEBI" id="CHEBI:57792"/>
    </ligand>
</feature>
<gene>
    <name evidence="9" type="primary">dxr</name>
    <name evidence="13" type="ORF">IAC94_02750</name>
</gene>
<evidence type="ECO:0000256" key="8">
    <source>
        <dbReference type="ARBA" id="ARBA00048543"/>
    </source>
</evidence>
<keyword evidence="4 9" id="KW-0521">NADP</keyword>
<feature type="domain" description="1-deoxy-D-xylulose 5-phosphate reductoisomerase C-terminal" evidence="11">
    <location>
        <begin position="148"/>
        <end position="230"/>
    </location>
</feature>
<evidence type="ECO:0000256" key="1">
    <source>
        <dbReference type="ARBA" id="ARBA00005094"/>
    </source>
</evidence>
<feature type="binding site" evidence="9">
    <location>
        <position position="16"/>
    </location>
    <ligand>
        <name>NADPH</name>
        <dbReference type="ChEBI" id="CHEBI:57783"/>
    </ligand>
</feature>
<proteinExistence type="inferred from homology"/>
<dbReference type="FunFam" id="3.40.50.720:FF:000045">
    <property type="entry name" value="1-deoxy-D-xylulose 5-phosphate reductoisomerase"/>
    <property type="match status" value="1"/>
</dbReference>
<dbReference type="EC" id="1.1.1.267" evidence="9"/>
<comment type="caution">
    <text evidence="9">Lacks conserved residue(s) required for the propagation of feature annotation.</text>
</comment>
<dbReference type="GO" id="GO:0070402">
    <property type="term" value="F:NADPH binding"/>
    <property type="evidence" value="ECO:0007669"/>
    <property type="project" value="InterPro"/>
</dbReference>
<comment type="pathway">
    <text evidence="1 9">Isoprenoid biosynthesis; isopentenyl diphosphate biosynthesis via DXP pathway; isopentenyl diphosphate from 1-deoxy-D-xylulose 5-phosphate: step 1/6.</text>
</comment>
<name>A0A9D1E072_9BACT</name>
<protein>
    <recommendedName>
        <fullName evidence="9">1-deoxy-D-xylulose 5-phosphate reductoisomerase</fullName>
        <shortName evidence="9">DXP reductoisomerase</shortName>
        <ecNumber evidence="9">1.1.1.267</ecNumber>
    </recommendedName>
    <alternativeName>
        <fullName evidence="9">1-deoxyxylulose-5-phosphate reductoisomerase</fullName>
    </alternativeName>
    <alternativeName>
        <fullName evidence="9">2-C-methyl-D-erythritol 4-phosphate synthase</fullName>
    </alternativeName>
</protein>
<evidence type="ECO:0000256" key="6">
    <source>
        <dbReference type="ARBA" id="ARBA00023211"/>
    </source>
</evidence>
<accession>A0A9D1E072</accession>
<feature type="domain" description="1-deoxy-D-xylulose 5-phosphate reductoisomerase N-terminal" evidence="10">
    <location>
        <begin position="7"/>
        <end position="134"/>
    </location>
</feature>
<keyword evidence="5 9" id="KW-0560">Oxidoreductase</keyword>
<comment type="similarity">
    <text evidence="2 9">Belongs to the DXR family.</text>
</comment>
<dbReference type="Pfam" id="PF02670">
    <property type="entry name" value="DXP_reductoisom"/>
    <property type="match status" value="1"/>
</dbReference>
<dbReference type="InterPro" id="IPR036291">
    <property type="entry name" value="NAD(P)-bd_dom_sf"/>
</dbReference>
<dbReference type="Pfam" id="PF13288">
    <property type="entry name" value="DXPR_C"/>
    <property type="match status" value="1"/>
</dbReference>
<reference evidence="13" key="2">
    <citation type="journal article" date="2021" name="PeerJ">
        <title>Extensive microbial diversity within the chicken gut microbiome revealed by metagenomics and culture.</title>
        <authorList>
            <person name="Gilroy R."/>
            <person name="Ravi A."/>
            <person name="Getino M."/>
            <person name="Pursley I."/>
            <person name="Horton D.L."/>
            <person name="Alikhan N.F."/>
            <person name="Baker D."/>
            <person name="Gharbi K."/>
            <person name="Hall N."/>
            <person name="Watson M."/>
            <person name="Adriaenssens E.M."/>
            <person name="Foster-Nyarko E."/>
            <person name="Jarju S."/>
            <person name="Secka A."/>
            <person name="Antonio M."/>
            <person name="Oren A."/>
            <person name="Chaudhuri R.R."/>
            <person name="La Ragione R."/>
            <person name="Hildebrand F."/>
            <person name="Pallen M.J."/>
        </authorList>
    </citation>
    <scope>NUCLEOTIDE SEQUENCE</scope>
    <source>
        <strain evidence="13">ChiHjej13B12-12457</strain>
    </source>
</reference>
<evidence type="ECO:0000259" key="11">
    <source>
        <dbReference type="Pfam" id="PF08436"/>
    </source>
</evidence>
<dbReference type="SUPFAM" id="SSF51735">
    <property type="entry name" value="NAD(P)-binding Rossmann-fold domains"/>
    <property type="match status" value="1"/>
</dbReference>
<comment type="catalytic activity">
    <reaction evidence="8">
        <text>2-C-methyl-D-erythritol 4-phosphate + NADP(+) = 1-deoxy-D-xylulose 5-phosphate + NADPH + H(+)</text>
        <dbReference type="Rhea" id="RHEA:13717"/>
        <dbReference type="ChEBI" id="CHEBI:15378"/>
        <dbReference type="ChEBI" id="CHEBI:57783"/>
        <dbReference type="ChEBI" id="CHEBI:57792"/>
        <dbReference type="ChEBI" id="CHEBI:58262"/>
        <dbReference type="ChEBI" id="CHEBI:58349"/>
        <dbReference type="EC" id="1.1.1.267"/>
    </reaction>
    <physiologicalReaction direction="right-to-left" evidence="8">
        <dbReference type="Rhea" id="RHEA:13719"/>
    </physiologicalReaction>
</comment>
<dbReference type="Proteomes" id="UP000886744">
    <property type="component" value="Unassembled WGS sequence"/>
</dbReference>
<evidence type="ECO:0000259" key="12">
    <source>
        <dbReference type="Pfam" id="PF13288"/>
    </source>
</evidence>
<evidence type="ECO:0000256" key="9">
    <source>
        <dbReference type="HAMAP-Rule" id="MF_00183"/>
    </source>
</evidence>
<dbReference type="PANTHER" id="PTHR30525">
    <property type="entry name" value="1-DEOXY-D-XYLULOSE 5-PHOSPHATE REDUCTOISOMERASE"/>
    <property type="match status" value="1"/>
</dbReference>
<dbReference type="InterPro" id="IPR013512">
    <property type="entry name" value="DXP_reductoisomerase_N"/>
</dbReference>
<dbReference type="InterPro" id="IPR036169">
    <property type="entry name" value="DXPR_C_sf"/>
</dbReference>
<reference evidence="13" key="1">
    <citation type="submission" date="2020-10" db="EMBL/GenBank/DDBJ databases">
        <authorList>
            <person name="Gilroy R."/>
        </authorList>
    </citation>
    <scope>NUCLEOTIDE SEQUENCE</scope>
    <source>
        <strain evidence="13">ChiHjej13B12-12457</strain>
    </source>
</reference>
<keyword evidence="7 9" id="KW-0414">Isoprene biosynthesis</keyword>